<protein>
    <recommendedName>
        <fullName evidence="4">Nucleocapsid protein</fullName>
    </recommendedName>
</protein>
<gene>
    <name evidence="2" type="ORF">EK21DRAFT_58728</name>
</gene>
<dbReference type="EMBL" id="ML978166">
    <property type="protein sequence ID" value="KAF2033478.1"/>
    <property type="molecule type" value="Genomic_DNA"/>
</dbReference>
<feature type="compositionally biased region" description="Polar residues" evidence="1">
    <location>
        <begin position="48"/>
        <end position="57"/>
    </location>
</feature>
<dbReference type="OrthoDB" id="3796651at2759"/>
<feature type="compositionally biased region" description="Basic and acidic residues" evidence="1">
    <location>
        <begin position="1"/>
        <end position="12"/>
    </location>
</feature>
<evidence type="ECO:0000256" key="1">
    <source>
        <dbReference type="SAM" id="MobiDB-lite"/>
    </source>
</evidence>
<evidence type="ECO:0000313" key="2">
    <source>
        <dbReference type="EMBL" id="KAF2033478.1"/>
    </source>
</evidence>
<feature type="compositionally biased region" description="Basic residues" evidence="1">
    <location>
        <begin position="73"/>
        <end position="82"/>
    </location>
</feature>
<organism evidence="2 3">
    <name type="scientific">Setomelanomma holmii</name>
    <dbReference type="NCBI Taxonomy" id="210430"/>
    <lineage>
        <taxon>Eukaryota</taxon>
        <taxon>Fungi</taxon>
        <taxon>Dikarya</taxon>
        <taxon>Ascomycota</taxon>
        <taxon>Pezizomycotina</taxon>
        <taxon>Dothideomycetes</taxon>
        <taxon>Pleosporomycetidae</taxon>
        <taxon>Pleosporales</taxon>
        <taxon>Pleosporineae</taxon>
        <taxon>Phaeosphaeriaceae</taxon>
        <taxon>Setomelanomma</taxon>
    </lineage>
</organism>
<feature type="non-terminal residue" evidence="2">
    <location>
        <position position="488"/>
    </location>
</feature>
<evidence type="ECO:0000313" key="3">
    <source>
        <dbReference type="Proteomes" id="UP000799777"/>
    </source>
</evidence>
<dbReference type="AlphaFoldDB" id="A0A9P4HFD7"/>
<comment type="caution">
    <text evidence="2">The sequence shown here is derived from an EMBL/GenBank/DDBJ whole genome shotgun (WGS) entry which is preliminary data.</text>
</comment>
<keyword evidence="3" id="KW-1185">Reference proteome</keyword>
<reference evidence="2" key="1">
    <citation type="journal article" date="2020" name="Stud. Mycol.">
        <title>101 Dothideomycetes genomes: a test case for predicting lifestyles and emergence of pathogens.</title>
        <authorList>
            <person name="Haridas S."/>
            <person name="Albert R."/>
            <person name="Binder M."/>
            <person name="Bloem J."/>
            <person name="Labutti K."/>
            <person name="Salamov A."/>
            <person name="Andreopoulos B."/>
            <person name="Baker S."/>
            <person name="Barry K."/>
            <person name="Bills G."/>
            <person name="Bluhm B."/>
            <person name="Cannon C."/>
            <person name="Castanera R."/>
            <person name="Culley D."/>
            <person name="Daum C."/>
            <person name="Ezra D."/>
            <person name="Gonzalez J."/>
            <person name="Henrissat B."/>
            <person name="Kuo A."/>
            <person name="Liang C."/>
            <person name="Lipzen A."/>
            <person name="Lutzoni F."/>
            <person name="Magnuson J."/>
            <person name="Mondo S."/>
            <person name="Nolan M."/>
            <person name="Ohm R."/>
            <person name="Pangilinan J."/>
            <person name="Park H.-J."/>
            <person name="Ramirez L."/>
            <person name="Alfaro M."/>
            <person name="Sun H."/>
            <person name="Tritt A."/>
            <person name="Yoshinaga Y."/>
            <person name="Zwiers L.-H."/>
            <person name="Turgeon B."/>
            <person name="Goodwin S."/>
            <person name="Spatafora J."/>
            <person name="Crous P."/>
            <person name="Grigoriev I."/>
        </authorList>
    </citation>
    <scope>NUCLEOTIDE SEQUENCE</scope>
    <source>
        <strain evidence="2">CBS 110217</strain>
    </source>
</reference>
<feature type="region of interest" description="Disordered" evidence="1">
    <location>
        <begin position="41"/>
        <end position="87"/>
    </location>
</feature>
<feature type="region of interest" description="Disordered" evidence="1">
    <location>
        <begin position="1"/>
        <end position="25"/>
    </location>
</feature>
<evidence type="ECO:0008006" key="4">
    <source>
        <dbReference type="Google" id="ProtNLM"/>
    </source>
</evidence>
<sequence length="488" mass="54596">MSNRRPSSENHKYGRGQSHSHGELPMNYINRALDRFSRSPRRCHHNYHSQSRSSPTTKHVACPRQGGSQTGQNHRRKHHNRKMTSFGGPWSIDLEAFKKSVQSMPDQYKSSFTSASKETLEKLCDPDLLHVWEADSDIDNLLQLASVIVKLCNLGYRKDKGANANDGSMLIIAEETSYRNDFARICQLVEHLTCASGKKHLEGTVAAFGSIVVVKGWNNSIRSESAGKEAEQVVKRINIAIERVFKIRTFPSGKKKIVWHHGPVLHFLLHWINTTTSTSRNALYGISITGSLDLIDSVKPSSQGRANTLPDLTTLESYAKKLDIPVVFLDPSNQMITYNHLATYMYYYAYYINTFLPTTLSRPHLYKGQDALVTFAFQILGASHGKYGDSVVKLVKEHLNPKAKKWARNCVDARSFDKSKCRAAGKESEIHRAVQMADGPFARFHQDCSLTAFARLAVGPASSSSAESYVAAPVSIDFKALRLRPSNP</sequence>
<proteinExistence type="predicted"/>
<accession>A0A9P4HFD7</accession>
<dbReference type="Proteomes" id="UP000799777">
    <property type="component" value="Unassembled WGS sequence"/>
</dbReference>
<name>A0A9P4HFD7_9PLEO</name>